<comment type="similarity">
    <text evidence="1">Belongs to the FAD-binding monooxygenase family.</text>
</comment>
<dbReference type="InterPro" id="IPR020946">
    <property type="entry name" value="Flavin_mOase-like"/>
</dbReference>
<proteinExistence type="inferred from homology"/>
<dbReference type="EMBL" id="JANAWD010000126">
    <property type="protein sequence ID" value="KAJ3486279.1"/>
    <property type="molecule type" value="Genomic_DNA"/>
</dbReference>
<evidence type="ECO:0000256" key="5">
    <source>
        <dbReference type="SAM" id="MobiDB-lite"/>
    </source>
</evidence>
<organism evidence="6 7">
    <name type="scientific">Meripilus lineatus</name>
    <dbReference type="NCBI Taxonomy" id="2056292"/>
    <lineage>
        <taxon>Eukaryota</taxon>
        <taxon>Fungi</taxon>
        <taxon>Dikarya</taxon>
        <taxon>Basidiomycota</taxon>
        <taxon>Agaricomycotina</taxon>
        <taxon>Agaricomycetes</taxon>
        <taxon>Polyporales</taxon>
        <taxon>Meripilaceae</taxon>
        <taxon>Meripilus</taxon>
    </lineage>
</organism>
<keyword evidence="2" id="KW-0285">Flavoprotein</keyword>
<evidence type="ECO:0000256" key="4">
    <source>
        <dbReference type="ARBA" id="ARBA00023002"/>
    </source>
</evidence>
<sequence>MPAMPDSSAGKRVDVVVIGGGTAGLTAGVTLKTKLQFNNFTIFEQSGDIGGTWNDNTYPGAACDSEVHWYSLSSDLNPSWTQSHAAQPEIKAYWKQIAAKYSLYDNLVLNTRVVSVDWNDIRQVYRVATQDTRTKEINYQEANIVISAVGIISIPYYPPDLRGIEIFKGPHFHSARWDNSLDLRNKRIAVFGNGCSGSQLIPVITLDPSVQVINFCKTPPWCFPLQQKGKQVFSERWKWFLGHVPFAARLYRYWIMARQEKFYLMILAEHAAKFGIDTRKMLEDFMRAEAPSEYHDRVIPTTPVGCKRIVLDSGYLAALHRPNFDINYDGVARFTETGLITNKGEEFTFDVMVLATGFIMDEAPVNVRGANGITIEEYYGMKGGPEAYLGVTLPGFPNFFMIAGTIRVSLLLFGYFLKRTTLLSSSDQSSKASSPPSMSNPRRTISTTPNFRRSCQQPFGTELARRGIALEVLVLGKSSAHGLGLSHNIGGSQEAPFGVIIESAVAKSGSDDGSF</sequence>
<evidence type="ECO:0000313" key="7">
    <source>
        <dbReference type="Proteomes" id="UP001212997"/>
    </source>
</evidence>
<gene>
    <name evidence="6" type="ORF">NLI96_g4352</name>
</gene>
<dbReference type="InterPro" id="IPR051209">
    <property type="entry name" value="FAD-bind_Monooxygenase_sf"/>
</dbReference>
<name>A0AAD5VA37_9APHY</name>
<dbReference type="Proteomes" id="UP001212997">
    <property type="component" value="Unassembled WGS sequence"/>
</dbReference>
<keyword evidence="4" id="KW-0560">Oxidoreductase</keyword>
<comment type="caution">
    <text evidence="6">The sequence shown here is derived from an EMBL/GenBank/DDBJ whole genome shotgun (WGS) entry which is preliminary data.</text>
</comment>
<evidence type="ECO:0008006" key="8">
    <source>
        <dbReference type="Google" id="ProtNLM"/>
    </source>
</evidence>
<dbReference type="GO" id="GO:0050660">
    <property type="term" value="F:flavin adenine dinucleotide binding"/>
    <property type="evidence" value="ECO:0007669"/>
    <property type="project" value="InterPro"/>
</dbReference>
<dbReference type="PANTHER" id="PTHR42877">
    <property type="entry name" value="L-ORNITHINE N(5)-MONOOXYGENASE-RELATED"/>
    <property type="match status" value="1"/>
</dbReference>
<evidence type="ECO:0000313" key="6">
    <source>
        <dbReference type="EMBL" id="KAJ3486279.1"/>
    </source>
</evidence>
<evidence type="ECO:0000256" key="1">
    <source>
        <dbReference type="ARBA" id="ARBA00010139"/>
    </source>
</evidence>
<evidence type="ECO:0000256" key="2">
    <source>
        <dbReference type="ARBA" id="ARBA00022630"/>
    </source>
</evidence>
<dbReference type="Gene3D" id="3.50.50.60">
    <property type="entry name" value="FAD/NAD(P)-binding domain"/>
    <property type="match status" value="3"/>
</dbReference>
<feature type="compositionally biased region" description="Low complexity" evidence="5">
    <location>
        <begin position="426"/>
        <end position="441"/>
    </location>
</feature>
<dbReference type="Pfam" id="PF00743">
    <property type="entry name" value="FMO-like"/>
    <property type="match status" value="1"/>
</dbReference>
<keyword evidence="3" id="KW-0274">FAD</keyword>
<dbReference type="AlphaFoldDB" id="A0AAD5VA37"/>
<dbReference type="SUPFAM" id="SSF51905">
    <property type="entry name" value="FAD/NAD(P)-binding domain"/>
    <property type="match status" value="2"/>
</dbReference>
<evidence type="ECO:0000256" key="3">
    <source>
        <dbReference type="ARBA" id="ARBA00022827"/>
    </source>
</evidence>
<feature type="compositionally biased region" description="Polar residues" evidence="5">
    <location>
        <begin position="442"/>
        <end position="454"/>
    </location>
</feature>
<protein>
    <recommendedName>
        <fullName evidence="8">FAD/NAD(P)-binding domain-containing protein</fullName>
    </recommendedName>
</protein>
<feature type="region of interest" description="Disordered" evidence="5">
    <location>
        <begin position="426"/>
        <end position="454"/>
    </location>
</feature>
<accession>A0AAD5VA37</accession>
<dbReference type="GO" id="GO:0004499">
    <property type="term" value="F:N,N-dimethylaniline monooxygenase activity"/>
    <property type="evidence" value="ECO:0007669"/>
    <property type="project" value="InterPro"/>
</dbReference>
<dbReference type="PANTHER" id="PTHR42877:SF4">
    <property type="entry name" value="FAD_NAD(P)-BINDING DOMAIN-CONTAINING PROTEIN-RELATED"/>
    <property type="match status" value="1"/>
</dbReference>
<dbReference type="InterPro" id="IPR036188">
    <property type="entry name" value="FAD/NAD-bd_sf"/>
</dbReference>
<reference evidence="6" key="1">
    <citation type="submission" date="2022-07" db="EMBL/GenBank/DDBJ databases">
        <title>Genome Sequence of Physisporinus lineatus.</title>
        <authorList>
            <person name="Buettner E."/>
        </authorList>
    </citation>
    <scope>NUCLEOTIDE SEQUENCE</scope>
    <source>
        <strain evidence="6">VT162</strain>
    </source>
</reference>
<keyword evidence="7" id="KW-1185">Reference proteome</keyword>
<dbReference type="GO" id="GO:0050661">
    <property type="term" value="F:NADP binding"/>
    <property type="evidence" value="ECO:0007669"/>
    <property type="project" value="InterPro"/>
</dbReference>